<evidence type="ECO:0000313" key="3">
    <source>
        <dbReference type="Proteomes" id="UP000504603"/>
    </source>
</evidence>
<organism evidence="3 4">
    <name type="scientific">Momordica charantia</name>
    <name type="common">Bitter gourd</name>
    <name type="synonym">Balsam pear</name>
    <dbReference type="NCBI Taxonomy" id="3673"/>
    <lineage>
        <taxon>Eukaryota</taxon>
        <taxon>Viridiplantae</taxon>
        <taxon>Streptophyta</taxon>
        <taxon>Embryophyta</taxon>
        <taxon>Tracheophyta</taxon>
        <taxon>Spermatophyta</taxon>
        <taxon>Magnoliopsida</taxon>
        <taxon>eudicotyledons</taxon>
        <taxon>Gunneridae</taxon>
        <taxon>Pentapetalae</taxon>
        <taxon>rosids</taxon>
        <taxon>fabids</taxon>
        <taxon>Cucurbitales</taxon>
        <taxon>Cucurbitaceae</taxon>
        <taxon>Momordiceae</taxon>
        <taxon>Momordica</taxon>
    </lineage>
</organism>
<reference evidence="4" key="1">
    <citation type="submission" date="2025-08" db="UniProtKB">
        <authorList>
            <consortium name="RefSeq"/>
        </authorList>
    </citation>
    <scope>IDENTIFICATION</scope>
    <source>
        <strain evidence="4">OHB3-1</strain>
    </source>
</reference>
<feature type="compositionally biased region" description="Basic and acidic residues" evidence="1">
    <location>
        <begin position="68"/>
        <end position="84"/>
    </location>
</feature>
<accession>A0A6J1D6T9</accession>
<evidence type="ECO:0000256" key="1">
    <source>
        <dbReference type="SAM" id="MobiDB-lite"/>
    </source>
</evidence>
<gene>
    <name evidence="4" type="primary">LOC111017571</name>
</gene>
<proteinExistence type="predicted"/>
<feature type="region of interest" description="Disordered" evidence="1">
    <location>
        <begin position="58"/>
        <end position="87"/>
    </location>
</feature>
<keyword evidence="2" id="KW-0732">Signal</keyword>
<dbReference type="KEGG" id="mcha:111017571"/>
<name>A0A6J1D6T9_MOMCH</name>
<dbReference type="AlphaFoldDB" id="A0A6J1D6T9"/>
<evidence type="ECO:0000313" key="4">
    <source>
        <dbReference type="RefSeq" id="XP_022149067.1"/>
    </source>
</evidence>
<sequence length="128" mass="14836">MGLIVMASLCCVSLLILLIPYASSHALEQSFHLQATEAVRFRPTRKFRLMEEAGAVKAHGSPVPIQNDNHEDNVSGQPYKREQKGMNLSRRKGRKWLDVDDMSSRFFTMDYVHTRRRRPVHNMSRQRP</sequence>
<protein>
    <submittedName>
        <fullName evidence="4">Uncharacterized protein LOC111017571</fullName>
    </submittedName>
</protein>
<feature type="chain" id="PRO_5026780347" evidence="2">
    <location>
        <begin position="27"/>
        <end position="128"/>
    </location>
</feature>
<keyword evidence="3" id="KW-1185">Reference proteome</keyword>
<dbReference type="OrthoDB" id="894015at2759"/>
<feature type="signal peptide" evidence="2">
    <location>
        <begin position="1"/>
        <end position="26"/>
    </location>
</feature>
<dbReference type="GeneID" id="111017571"/>
<dbReference type="Proteomes" id="UP000504603">
    <property type="component" value="Unplaced"/>
</dbReference>
<dbReference type="RefSeq" id="XP_022149067.1">
    <property type="nucleotide sequence ID" value="XM_022293375.1"/>
</dbReference>
<evidence type="ECO:0000256" key="2">
    <source>
        <dbReference type="SAM" id="SignalP"/>
    </source>
</evidence>